<dbReference type="Proteomes" id="UP000029999">
    <property type="component" value="Unassembled WGS sequence"/>
</dbReference>
<gene>
    <name evidence="3" type="ORF">LP43_2105</name>
</gene>
<accession>A0A0A0BF22</accession>
<dbReference type="EMBL" id="JRQD01000005">
    <property type="protein sequence ID" value="KGM06232.1"/>
    <property type="molecule type" value="Genomic_DNA"/>
</dbReference>
<feature type="transmembrane region" description="Helical" evidence="1">
    <location>
        <begin position="46"/>
        <end position="66"/>
    </location>
</feature>
<dbReference type="RefSeq" id="WP_036314954.1">
    <property type="nucleotide sequence ID" value="NZ_JRQD01000005.1"/>
</dbReference>
<dbReference type="InterPro" id="IPR007065">
    <property type="entry name" value="HPP"/>
</dbReference>
<evidence type="ECO:0000313" key="3">
    <source>
        <dbReference type="EMBL" id="KGM06232.1"/>
    </source>
</evidence>
<feature type="transmembrane region" description="Helical" evidence="1">
    <location>
        <begin position="146"/>
        <end position="168"/>
    </location>
</feature>
<evidence type="ECO:0000259" key="2">
    <source>
        <dbReference type="Pfam" id="PF04982"/>
    </source>
</evidence>
<comment type="caution">
    <text evidence="3">The sequence shown here is derived from an EMBL/GenBank/DDBJ whole genome shotgun (WGS) entry which is preliminary data.</text>
</comment>
<dbReference type="AlphaFoldDB" id="A0A0A0BF22"/>
<organism evidence="3 4">
    <name type="scientific">Methylophaga thiooxydans</name>
    <dbReference type="NCBI Taxonomy" id="392484"/>
    <lineage>
        <taxon>Bacteria</taxon>
        <taxon>Pseudomonadati</taxon>
        <taxon>Pseudomonadota</taxon>
        <taxon>Gammaproteobacteria</taxon>
        <taxon>Thiotrichales</taxon>
        <taxon>Piscirickettsiaceae</taxon>
        <taxon>Methylophaga</taxon>
    </lineage>
</organism>
<dbReference type="PANTHER" id="PTHR33741">
    <property type="entry name" value="TRANSMEMBRANE PROTEIN DDB_G0269096-RELATED"/>
    <property type="match status" value="1"/>
</dbReference>
<protein>
    <submittedName>
        <fullName evidence="3">Membrane protein, HPP family</fullName>
    </submittedName>
</protein>
<keyword evidence="1" id="KW-1133">Transmembrane helix</keyword>
<feature type="transmembrane region" description="Helical" evidence="1">
    <location>
        <begin position="23"/>
        <end position="40"/>
    </location>
</feature>
<keyword evidence="1" id="KW-0472">Membrane</keyword>
<reference evidence="3 4" key="1">
    <citation type="submission" date="2014-09" db="EMBL/GenBank/DDBJ databases">
        <authorList>
            <person name="Grob C."/>
            <person name="Taubert M."/>
            <person name="Howat A.M."/>
            <person name="Burns O.J."/>
            <person name="Dixon J.L."/>
            <person name="Chen Y."/>
            <person name="Murrell J.C."/>
        </authorList>
    </citation>
    <scope>NUCLEOTIDE SEQUENCE [LARGE SCALE GENOMIC DNA]</scope>
    <source>
        <strain evidence="3">L4</strain>
    </source>
</reference>
<evidence type="ECO:0000256" key="1">
    <source>
        <dbReference type="SAM" id="Phobius"/>
    </source>
</evidence>
<sequence length="238" mass="26698">MIATLKQIYRHCSTTEIAWQERLFSSLGACIAIFFLSYFINVLSPYLMFNPVVLASMGASTFLLFAVPHSPLAQPWQLLAGHLCAAFIGVGCYKLIPDLSYALAVSVSLSVFVMYLLNCMHPPAAATAMIAIIGGEQIVAQGWAFAYITIAANVFILLVLTLILNNLIPGRRYPLNHQHHPHHNAFKHSKDNLRPLYEDDFRWALSQMETYIDVTEEDLVDLYEFAVEHAQKKGSSRH</sequence>
<evidence type="ECO:0000313" key="4">
    <source>
        <dbReference type="Proteomes" id="UP000029999"/>
    </source>
</evidence>
<dbReference type="Pfam" id="PF04982">
    <property type="entry name" value="TM_HPP"/>
    <property type="match status" value="1"/>
</dbReference>
<dbReference type="PANTHER" id="PTHR33741:SF5">
    <property type="entry name" value="TRANSMEMBRANE PROTEIN DDB_G0269096-RELATED"/>
    <property type="match status" value="1"/>
</dbReference>
<feature type="transmembrane region" description="Helical" evidence="1">
    <location>
        <begin position="78"/>
        <end position="96"/>
    </location>
</feature>
<name>A0A0A0BF22_9GAMM</name>
<feature type="domain" description="HPP transmembrane region" evidence="2">
    <location>
        <begin position="16"/>
        <end position="174"/>
    </location>
</feature>
<dbReference type="InterPro" id="IPR058581">
    <property type="entry name" value="TM_HPP"/>
</dbReference>
<dbReference type="STRING" id="392484.LP43_2105"/>
<keyword evidence="1" id="KW-0812">Transmembrane</keyword>
<proteinExistence type="predicted"/>